<dbReference type="Pfam" id="PF20332">
    <property type="entry name" value="DUF6627"/>
    <property type="match status" value="1"/>
</dbReference>
<accession>A0ABQ1K023</accession>
<proteinExistence type="predicted"/>
<feature type="transmembrane region" description="Helical" evidence="1">
    <location>
        <begin position="103"/>
        <end position="126"/>
    </location>
</feature>
<dbReference type="NCBIfam" id="NF033919">
    <property type="entry name" value="PA2779_fam"/>
    <property type="match status" value="1"/>
</dbReference>
<dbReference type="EMBL" id="BMIJ01000001">
    <property type="protein sequence ID" value="GGB79763.1"/>
    <property type="molecule type" value="Genomic_DNA"/>
</dbReference>
<name>A0ABQ1K023_9GAMM</name>
<dbReference type="RefSeq" id="WP_188745221.1">
    <property type="nucleotide sequence ID" value="NZ_BMIJ01000001.1"/>
</dbReference>
<evidence type="ECO:0000256" key="2">
    <source>
        <dbReference type="SAM" id="SignalP"/>
    </source>
</evidence>
<feature type="signal peptide" evidence="2">
    <location>
        <begin position="1"/>
        <end position="31"/>
    </location>
</feature>
<evidence type="ECO:0000256" key="1">
    <source>
        <dbReference type="SAM" id="Phobius"/>
    </source>
</evidence>
<evidence type="ECO:0008006" key="5">
    <source>
        <dbReference type="Google" id="ProtNLM"/>
    </source>
</evidence>
<evidence type="ECO:0000313" key="3">
    <source>
        <dbReference type="EMBL" id="GGB79763.1"/>
    </source>
</evidence>
<keyword evidence="2" id="KW-0732">Signal</keyword>
<sequence>MNLHDVTRSRFIAALVALFFTFAGIQAPAYAAIVGTDQIAAETELDTQRARIHDMLARDDVKQQMIDLGVDPNMVQERVNGMTPAELAQVEGRLDQLPAGSGALGTIALVLLILILLDVAGVTDIFPRI</sequence>
<protein>
    <recommendedName>
        <fullName evidence="5">PA2779 family protein</fullName>
    </recommendedName>
</protein>
<comment type="caution">
    <text evidence="3">The sequence shown here is derived from an EMBL/GenBank/DDBJ whole genome shotgun (WGS) entry which is preliminary data.</text>
</comment>
<keyword evidence="1" id="KW-0472">Membrane</keyword>
<keyword evidence="4" id="KW-1185">Reference proteome</keyword>
<dbReference type="InterPro" id="IPR046735">
    <property type="entry name" value="PA2779-like"/>
</dbReference>
<dbReference type="Proteomes" id="UP000629025">
    <property type="component" value="Unassembled WGS sequence"/>
</dbReference>
<keyword evidence="1" id="KW-1133">Transmembrane helix</keyword>
<feature type="chain" id="PRO_5045985817" description="PA2779 family protein" evidence="2">
    <location>
        <begin position="32"/>
        <end position="129"/>
    </location>
</feature>
<reference evidence="4" key="1">
    <citation type="journal article" date="2019" name="Int. J. Syst. Evol. Microbiol.">
        <title>The Global Catalogue of Microorganisms (GCM) 10K type strain sequencing project: providing services to taxonomists for standard genome sequencing and annotation.</title>
        <authorList>
            <consortium name="The Broad Institute Genomics Platform"/>
            <consortium name="The Broad Institute Genome Sequencing Center for Infectious Disease"/>
            <person name="Wu L."/>
            <person name="Ma J."/>
        </authorList>
    </citation>
    <scope>NUCLEOTIDE SEQUENCE [LARGE SCALE GENOMIC DNA]</scope>
    <source>
        <strain evidence="4">CGMCC 1.15341</strain>
    </source>
</reference>
<gene>
    <name evidence="3" type="ORF">GCM10011352_01780</name>
</gene>
<organism evidence="3 4">
    <name type="scientific">Marinobacterium zhoushanense</name>
    <dbReference type="NCBI Taxonomy" id="1679163"/>
    <lineage>
        <taxon>Bacteria</taxon>
        <taxon>Pseudomonadati</taxon>
        <taxon>Pseudomonadota</taxon>
        <taxon>Gammaproteobacteria</taxon>
        <taxon>Oceanospirillales</taxon>
        <taxon>Oceanospirillaceae</taxon>
        <taxon>Marinobacterium</taxon>
    </lineage>
</organism>
<evidence type="ECO:0000313" key="4">
    <source>
        <dbReference type="Proteomes" id="UP000629025"/>
    </source>
</evidence>
<keyword evidence="1" id="KW-0812">Transmembrane</keyword>